<evidence type="ECO:0000313" key="11">
    <source>
        <dbReference type="Proteomes" id="UP000824151"/>
    </source>
</evidence>
<feature type="domain" description="MmeI-like helicase spacer" evidence="6">
    <location>
        <begin position="190"/>
        <end position="268"/>
    </location>
</feature>
<proteinExistence type="predicted"/>
<dbReference type="InterPro" id="IPR029063">
    <property type="entry name" value="SAM-dependent_MTases_sf"/>
</dbReference>
<comment type="caution">
    <text evidence="10">The sequence shown here is derived from an EMBL/GenBank/DDBJ whole genome shotgun (WGS) entry which is preliminary data.</text>
</comment>
<evidence type="ECO:0000259" key="5">
    <source>
        <dbReference type="Pfam" id="PF20464"/>
    </source>
</evidence>
<dbReference type="PANTHER" id="PTHR33841:SF1">
    <property type="entry name" value="DNA METHYLTRANSFERASE A"/>
    <property type="match status" value="1"/>
</dbReference>
<evidence type="ECO:0000313" key="10">
    <source>
        <dbReference type="EMBL" id="HIW98714.1"/>
    </source>
</evidence>
<evidence type="ECO:0000256" key="1">
    <source>
        <dbReference type="ARBA" id="ARBA00011900"/>
    </source>
</evidence>
<keyword evidence="2 10" id="KW-0489">Methyltransferase</keyword>
<feature type="domain" description="MmeI-like N-terminal" evidence="5">
    <location>
        <begin position="14"/>
        <end position="182"/>
    </location>
</feature>
<evidence type="ECO:0000259" key="9">
    <source>
        <dbReference type="Pfam" id="PF20473"/>
    </source>
</evidence>
<gene>
    <name evidence="10" type="ORF">H9871_01080</name>
</gene>
<dbReference type="InterPro" id="IPR050953">
    <property type="entry name" value="N4_N6_ade-DNA_methylase"/>
</dbReference>
<evidence type="ECO:0000259" key="8">
    <source>
        <dbReference type="Pfam" id="PF20467"/>
    </source>
</evidence>
<organism evidence="10 11">
    <name type="scientific">Candidatus Nesterenkonia stercoripullorum</name>
    <dbReference type="NCBI Taxonomy" id="2838701"/>
    <lineage>
        <taxon>Bacteria</taxon>
        <taxon>Bacillati</taxon>
        <taxon>Actinomycetota</taxon>
        <taxon>Actinomycetes</taxon>
        <taxon>Micrococcales</taxon>
        <taxon>Micrococcaceae</taxon>
        <taxon>Nesterenkonia</taxon>
    </lineage>
</organism>
<dbReference type="Pfam" id="PF20467">
    <property type="entry name" value="MmeI_C"/>
    <property type="match status" value="1"/>
</dbReference>
<evidence type="ECO:0000256" key="4">
    <source>
        <dbReference type="ARBA" id="ARBA00047942"/>
    </source>
</evidence>
<dbReference type="Proteomes" id="UP000824151">
    <property type="component" value="Unassembled WGS sequence"/>
</dbReference>
<evidence type="ECO:0000256" key="3">
    <source>
        <dbReference type="ARBA" id="ARBA00022679"/>
    </source>
</evidence>
<reference evidence="10" key="1">
    <citation type="journal article" date="2021" name="PeerJ">
        <title>Extensive microbial diversity within the chicken gut microbiome revealed by metagenomics and culture.</title>
        <authorList>
            <person name="Gilroy R."/>
            <person name="Ravi A."/>
            <person name="Getino M."/>
            <person name="Pursley I."/>
            <person name="Horton D.L."/>
            <person name="Alikhan N.F."/>
            <person name="Baker D."/>
            <person name="Gharbi K."/>
            <person name="Hall N."/>
            <person name="Watson M."/>
            <person name="Adriaenssens E.M."/>
            <person name="Foster-Nyarko E."/>
            <person name="Jarju S."/>
            <person name="Secka A."/>
            <person name="Antonio M."/>
            <person name="Oren A."/>
            <person name="Chaudhuri R.R."/>
            <person name="La Ragione R."/>
            <person name="Hildebrand F."/>
            <person name="Pallen M.J."/>
        </authorList>
    </citation>
    <scope>NUCLEOTIDE SEQUENCE</scope>
    <source>
        <strain evidence="10">ChiHejej3B27-3195</strain>
    </source>
</reference>
<dbReference type="InterPro" id="IPR046817">
    <property type="entry name" value="MmeI_N"/>
</dbReference>
<dbReference type="Gene3D" id="3.40.50.150">
    <property type="entry name" value="Vaccinia Virus protein VP39"/>
    <property type="match status" value="1"/>
</dbReference>
<dbReference type="Pfam" id="PF20466">
    <property type="entry name" value="MmeI_TRD"/>
    <property type="match status" value="1"/>
</dbReference>
<evidence type="ECO:0000259" key="6">
    <source>
        <dbReference type="Pfam" id="PF20465"/>
    </source>
</evidence>
<dbReference type="GO" id="GO:0032259">
    <property type="term" value="P:methylation"/>
    <property type="evidence" value="ECO:0007669"/>
    <property type="project" value="UniProtKB-KW"/>
</dbReference>
<dbReference type="InterPro" id="IPR046819">
    <property type="entry name" value="MmeI_hel"/>
</dbReference>
<dbReference type="EMBL" id="DXGD01000041">
    <property type="protein sequence ID" value="HIW98714.1"/>
    <property type="molecule type" value="Genomic_DNA"/>
</dbReference>
<dbReference type="InterPro" id="IPR046816">
    <property type="entry name" value="MmeI_Mtase"/>
</dbReference>
<dbReference type="EC" id="2.1.1.72" evidence="1"/>
<name>A0A9D1RZN7_9MICC</name>
<feature type="domain" description="MmeI-like target recognition" evidence="7">
    <location>
        <begin position="634"/>
        <end position="837"/>
    </location>
</feature>
<dbReference type="AlphaFoldDB" id="A0A9D1RZN7"/>
<dbReference type="Pfam" id="PF20473">
    <property type="entry name" value="MmeI_Mtase"/>
    <property type="match status" value="1"/>
</dbReference>
<dbReference type="GO" id="GO:0009007">
    <property type="term" value="F:site-specific DNA-methyltransferase (adenine-specific) activity"/>
    <property type="evidence" value="ECO:0007669"/>
    <property type="project" value="UniProtKB-EC"/>
</dbReference>
<protein>
    <recommendedName>
        <fullName evidence="1">site-specific DNA-methyltransferase (adenine-specific)</fullName>
        <ecNumber evidence="1">2.1.1.72</ecNumber>
    </recommendedName>
</protein>
<dbReference type="InterPro" id="IPR046818">
    <property type="entry name" value="MmeI_C"/>
</dbReference>
<evidence type="ECO:0000256" key="2">
    <source>
        <dbReference type="ARBA" id="ARBA00022603"/>
    </source>
</evidence>
<accession>A0A9D1RZN7</accession>
<evidence type="ECO:0000259" key="7">
    <source>
        <dbReference type="Pfam" id="PF20466"/>
    </source>
</evidence>
<dbReference type="Pfam" id="PF20465">
    <property type="entry name" value="MmeI_hel"/>
    <property type="match status" value="1"/>
</dbReference>
<dbReference type="InterPro" id="IPR046820">
    <property type="entry name" value="MmeI_TRD"/>
</dbReference>
<keyword evidence="3" id="KW-0808">Transferase</keyword>
<comment type="catalytic activity">
    <reaction evidence="4">
        <text>a 2'-deoxyadenosine in DNA + S-adenosyl-L-methionine = an N(6)-methyl-2'-deoxyadenosine in DNA + S-adenosyl-L-homocysteine + H(+)</text>
        <dbReference type="Rhea" id="RHEA:15197"/>
        <dbReference type="Rhea" id="RHEA-COMP:12418"/>
        <dbReference type="Rhea" id="RHEA-COMP:12419"/>
        <dbReference type="ChEBI" id="CHEBI:15378"/>
        <dbReference type="ChEBI" id="CHEBI:57856"/>
        <dbReference type="ChEBI" id="CHEBI:59789"/>
        <dbReference type="ChEBI" id="CHEBI:90615"/>
        <dbReference type="ChEBI" id="CHEBI:90616"/>
        <dbReference type="EC" id="2.1.1.72"/>
    </reaction>
</comment>
<dbReference type="Pfam" id="PF20464">
    <property type="entry name" value="MmeI_N"/>
    <property type="match status" value="1"/>
</dbReference>
<dbReference type="PANTHER" id="PTHR33841">
    <property type="entry name" value="DNA METHYLTRANSFERASE YEEA-RELATED"/>
    <property type="match status" value="1"/>
</dbReference>
<dbReference type="SUPFAM" id="SSF53335">
    <property type="entry name" value="S-adenosyl-L-methionine-dependent methyltransferases"/>
    <property type="match status" value="1"/>
</dbReference>
<sequence length="918" mass="103208">MSQKPLVLPDIRSRAGTFVAQWRDAEGYERGEAQSFVRDLLRVFGITRSTAAVYEKRARRSSTGGQGYIDALISGTALIEMKSAGADLAKAETQALDYIEALTEHERPDFVITSDFRRFRLLDLTAEAGESGLLEFELEQLPAHVEDLMFLAGYRRAKFGSTEQETASIKAAQLMARLWEHLDATGYDDHQASVFLIRTLFCLYADDAGLWERDLFSRYIEERTSEDGSDLGAQLATLYQALNRPEHKRYGRDDDLLMAFPYVNGSVFGEPVDIPYFDRASREQLLQAAYFNWSTISPAIFGSLFQAVKDKKARRELGEHYTTETNILKLIRPLFLDELEDQFTKAYSRKRELEKLLEHLSALTFLDPACGCGNFLIIAYRELRALELRIHERLQELDPARSQLSLDAESRVHVRLSQFYGLELEEWPATIARTAMFLVEHQANQAVNLTLGYTIPMLPLQDSARIAVANALQADWEDVVPATTSLFVMGNPPFLGDHTRGADQLADLRNAWGGTKVLSRLDYVTGWHAKTLALFSNPRYRGQWAFVTTNSITQGDQPARLFAPIFEAGWRIKFAHQTFAWSSEAPGAAAVHCVIIGFTQDPKWTGRLFTYPDIKGSPEETPVQVGINAYLLDARNILVEKRSTPLSPTMPTVVKGSMATDDGNFVITPEQHPEVMADSIAAKYVRPYVGSRELINGQQRWCLWLTDLEPEDLRRSALLRDRIEAVRIFRSSSKAATTREYPHHHLFRQFGIVEDVPIVCIPEVSSEGRRYLPVAHLEPGTIISNKVYGAIDTSGLIFAAASSSAFITWMKAVGGRLESRLSFSSTITWNNFPLPELTDAQAEPIIEAGHGVLEAREQFPERSLAEHYHPLSMSPALVKAHDQLDRAVDAVFKPRGKLRSNEDRARALFDRYAEATAT</sequence>
<feature type="domain" description="MmeI-like C-terminal" evidence="8">
    <location>
        <begin position="838"/>
        <end position="917"/>
    </location>
</feature>
<reference evidence="10" key="2">
    <citation type="submission" date="2021-04" db="EMBL/GenBank/DDBJ databases">
        <authorList>
            <person name="Gilroy R."/>
        </authorList>
    </citation>
    <scope>NUCLEOTIDE SEQUENCE</scope>
    <source>
        <strain evidence="10">ChiHejej3B27-3195</strain>
    </source>
</reference>
<feature type="domain" description="MmeI-like DNA-methyltransferase" evidence="9">
    <location>
        <begin position="344"/>
        <end position="607"/>
    </location>
</feature>